<protein>
    <submittedName>
        <fullName evidence="1">Uncharacterized protein</fullName>
    </submittedName>
</protein>
<dbReference type="EMBL" id="LSYS01000242">
    <property type="protein sequence ID" value="OPJ90570.1"/>
    <property type="molecule type" value="Genomic_DNA"/>
</dbReference>
<evidence type="ECO:0000313" key="2">
    <source>
        <dbReference type="Proteomes" id="UP000190648"/>
    </source>
</evidence>
<dbReference type="Proteomes" id="UP000190648">
    <property type="component" value="Unassembled WGS sequence"/>
</dbReference>
<name>A0A1V4L1H5_PATFA</name>
<reference evidence="1 2" key="1">
    <citation type="submission" date="2016-02" db="EMBL/GenBank/DDBJ databases">
        <title>Band-tailed pigeon sequencing and assembly.</title>
        <authorList>
            <person name="Soares A.E."/>
            <person name="Novak B.J."/>
            <person name="Rice E.S."/>
            <person name="O'Connell B."/>
            <person name="Chang D."/>
            <person name="Weber S."/>
            <person name="Shapiro B."/>
        </authorList>
    </citation>
    <scope>NUCLEOTIDE SEQUENCE [LARGE SCALE GENOMIC DNA]</scope>
    <source>
        <strain evidence="1">BTP2013</strain>
        <tissue evidence="1">Blood</tissue>
    </source>
</reference>
<proteinExistence type="predicted"/>
<sequence length="135" mass="15134">MSIGCSMGLDQVSYYSMVCGELSAHSTVRGGLRGIIYDVQLYRIWILSVVVTATSVGPINSSTITGGILGETLENSLHTQPLQCLLRKRRDKERCLWRVLACIGWNWMLCYAKLMHCGKTPTQFSHVEPIPETRE</sequence>
<dbReference type="AlphaFoldDB" id="A0A1V4L1H5"/>
<gene>
    <name evidence="1" type="ORF">AV530_008729</name>
</gene>
<organism evidence="1 2">
    <name type="scientific">Patagioenas fasciata monilis</name>
    <dbReference type="NCBI Taxonomy" id="372326"/>
    <lineage>
        <taxon>Eukaryota</taxon>
        <taxon>Metazoa</taxon>
        <taxon>Chordata</taxon>
        <taxon>Craniata</taxon>
        <taxon>Vertebrata</taxon>
        <taxon>Euteleostomi</taxon>
        <taxon>Archelosauria</taxon>
        <taxon>Archosauria</taxon>
        <taxon>Dinosauria</taxon>
        <taxon>Saurischia</taxon>
        <taxon>Theropoda</taxon>
        <taxon>Coelurosauria</taxon>
        <taxon>Aves</taxon>
        <taxon>Neognathae</taxon>
        <taxon>Neoaves</taxon>
        <taxon>Columbimorphae</taxon>
        <taxon>Columbiformes</taxon>
        <taxon>Columbidae</taxon>
        <taxon>Patagioenas</taxon>
    </lineage>
</organism>
<evidence type="ECO:0000313" key="1">
    <source>
        <dbReference type="EMBL" id="OPJ90570.1"/>
    </source>
</evidence>
<keyword evidence="2" id="KW-1185">Reference proteome</keyword>
<comment type="caution">
    <text evidence="1">The sequence shown here is derived from an EMBL/GenBank/DDBJ whole genome shotgun (WGS) entry which is preliminary data.</text>
</comment>
<accession>A0A1V4L1H5</accession>